<comment type="caution">
    <text evidence="3">The sequence shown here is derived from an EMBL/GenBank/DDBJ whole genome shotgun (WGS) entry which is preliminary data.</text>
</comment>
<accession>A0A8H7IKP5</accession>
<name>A0A8H7IKP5_9AGAM</name>
<dbReference type="Proteomes" id="UP000614334">
    <property type="component" value="Unassembled WGS sequence"/>
</dbReference>
<keyword evidence="2" id="KW-0472">Membrane</keyword>
<evidence type="ECO:0000256" key="1">
    <source>
        <dbReference type="SAM" id="MobiDB-lite"/>
    </source>
</evidence>
<evidence type="ECO:0000313" key="4">
    <source>
        <dbReference type="Proteomes" id="UP000614334"/>
    </source>
</evidence>
<keyword evidence="2" id="KW-1133">Transmembrane helix</keyword>
<keyword evidence="2" id="KW-0812">Transmembrane</keyword>
<feature type="transmembrane region" description="Helical" evidence="2">
    <location>
        <begin position="463"/>
        <end position="481"/>
    </location>
</feature>
<feature type="compositionally biased region" description="Basic and acidic residues" evidence="1">
    <location>
        <begin position="505"/>
        <end position="514"/>
    </location>
</feature>
<feature type="region of interest" description="Disordered" evidence="1">
    <location>
        <begin position="505"/>
        <end position="528"/>
    </location>
</feature>
<dbReference type="AlphaFoldDB" id="A0A8H7IKP5"/>
<sequence>MYNCHRDSLAVSLADRGGVGDATHHESLACIYVIFKLLFDASGSSAKQFGLGISHEQSATLATSGSCRPWPATMSISLDNSLVLYTLQTLKDEVDSPLEVSSSKTVRPGDDDSLLESLQELSSKAVSFSTFITTANRLTAQSNYVTSIEWRAAPQNCAGHEYVVLYVSSSPRVPPCLAIRLDRYGKLGIRGRWWNRTPWSLKPNDTRAATTVLAGPVGHEVADPSKGECFQKYQYWTHALPSTELISDLKRSLENARRDTCTVVNESLRRYESNGLYLPNAKIGRRWADSRGLEYVHADIANVLAEAMDTGILRCMLQSFCVRFSLPGPGSASNFLGVKEPPVPPSILIQLLNRSLSDQALISPYMPIATLSDVASRLDTICSVMPESGATTFMCRLYARTLVGRFPDELWHGYTTSTPPTPVSLMRATWKRAKDSDILGVFDIIVQWLIFLFLIPVEGVSGAWVLVLPFIHAWIQIPLWIKERKFWRRLWRVYDGSPVQAEGEPWHHDDDPMLRHSKTSSYGTIRRE</sequence>
<protein>
    <submittedName>
        <fullName evidence="3">Uncharacterized protein</fullName>
    </submittedName>
</protein>
<organism evidence="3 4">
    <name type="scientific">Rhizoctonia solani</name>
    <dbReference type="NCBI Taxonomy" id="456999"/>
    <lineage>
        <taxon>Eukaryota</taxon>
        <taxon>Fungi</taxon>
        <taxon>Dikarya</taxon>
        <taxon>Basidiomycota</taxon>
        <taxon>Agaricomycotina</taxon>
        <taxon>Agaricomycetes</taxon>
        <taxon>Cantharellales</taxon>
        <taxon>Ceratobasidiaceae</taxon>
        <taxon>Rhizoctonia</taxon>
    </lineage>
</organism>
<reference evidence="3" key="1">
    <citation type="submission" date="2020-09" db="EMBL/GenBank/DDBJ databases">
        <title>Comparative genome analyses of four rice-infecting Rhizoctonia solani isolates reveal extensive enrichment of homogalacturonan modification genes.</title>
        <authorList>
            <person name="Lee D.-Y."/>
            <person name="Jeon J."/>
            <person name="Kim K.-T."/>
            <person name="Cheong K."/>
            <person name="Song H."/>
            <person name="Choi G."/>
            <person name="Ko J."/>
            <person name="Opiyo S.O."/>
            <person name="Zuo S."/>
            <person name="Madhav S."/>
            <person name="Lee Y.-H."/>
            <person name="Wang G.-L."/>
        </authorList>
    </citation>
    <scope>NUCLEOTIDE SEQUENCE</scope>
    <source>
        <strain evidence="3">AG1-IA B2</strain>
    </source>
</reference>
<gene>
    <name evidence="3" type="ORF">RHS01_00705</name>
</gene>
<feature type="transmembrane region" description="Helical" evidence="2">
    <location>
        <begin position="438"/>
        <end position="457"/>
    </location>
</feature>
<proteinExistence type="predicted"/>
<dbReference type="EMBL" id="JACYCF010000001">
    <property type="protein sequence ID" value="KAF8760854.1"/>
    <property type="molecule type" value="Genomic_DNA"/>
</dbReference>
<feature type="compositionally biased region" description="Polar residues" evidence="1">
    <location>
        <begin position="519"/>
        <end position="528"/>
    </location>
</feature>
<evidence type="ECO:0000256" key="2">
    <source>
        <dbReference type="SAM" id="Phobius"/>
    </source>
</evidence>
<evidence type="ECO:0000313" key="3">
    <source>
        <dbReference type="EMBL" id="KAF8760854.1"/>
    </source>
</evidence>